<sequence>MAARTADGGEPADDQQRSSSLVATPSVVCLRADHGLPAPAASRRRHPPPRLRRRHQPLSVRPPPPLHHRRARLPPTAGLKENVAQLPSTAHIARLDVTVTAALSATPLSTRATIDNVDGSRASVAIYAAIAADDIIAVPQAEEGLRLYAEAVGDGGKHPNIEILQQVAAGETIVEITRVLA</sequence>
<dbReference type="Proteomes" id="UP000218209">
    <property type="component" value="Unassembled WGS sequence"/>
</dbReference>
<feature type="compositionally biased region" description="Basic residues" evidence="1">
    <location>
        <begin position="42"/>
        <end position="56"/>
    </location>
</feature>
<evidence type="ECO:0000256" key="1">
    <source>
        <dbReference type="SAM" id="MobiDB-lite"/>
    </source>
</evidence>
<dbReference type="Pfam" id="PF10084">
    <property type="entry name" value="DUF2322"/>
    <property type="match status" value="1"/>
</dbReference>
<protein>
    <submittedName>
        <fullName evidence="2">Uncharacterized protein</fullName>
    </submittedName>
</protein>
<proteinExistence type="predicted"/>
<organism evidence="2 3">
    <name type="scientific">Porphyra umbilicalis</name>
    <name type="common">Purple laver</name>
    <name type="synonym">Red alga</name>
    <dbReference type="NCBI Taxonomy" id="2786"/>
    <lineage>
        <taxon>Eukaryota</taxon>
        <taxon>Rhodophyta</taxon>
        <taxon>Bangiophyceae</taxon>
        <taxon>Bangiales</taxon>
        <taxon>Bangiaceae</taxon>
        <taxon>Porphyra</taxon>
    </lineage>
</organism>
<reference evidence="2 3" key="1">
    <citation type="submission" date="2017-03" db="EMBL/GenBank/DDBJ databases">
        <title>WGS assembly of Porphyra umbilicalis.</title>
        <authorList>
            <person name="Brawley S.H."/>
            <person name="Blouin N.A."/>
            <person name="Ficko-Blean E."/>
            <person name="Wheeler G.L."/>
            <person name="Lohr M."/>
            <person name="Goodson H.V."/>
            <person name="Jenkins J.W."/>
            <person name="Blaby-Haas C.E."/>
            <person name="Helliwell K.E."/>
            <person name="Chan C."/>
            <person name="Marriage T."/>
            <person name="Bhattacharya D."/>
            <person name="Klein A.S."/>
            <person name="Badis Y."/>
            <person name="Brodie J."/>
            <person name="Cao Y."/>
            <person name="Collen J."/>
            <person name="Dittami S.M."/>
            <person name="Gachon C.M."/>
            <person name="Green B.R."/>
            <person name="Karpowicz S."/>
            <person name="Kim J.W."/>
            <person name="Kudahl U."/>
            <person name="Lin S."/>
            <person name="Michel G."/>
            <person name="Mittag M."/>
            <person name="Olson B.J."/>
            <person name="Pangilinan J."/>
            <person name="Peng Y."/>
            <person name="Qiu H."/>
            <person name="Shu S."/>
            <person name="Singer J.T."/>
            <person name="Smith A.G."/>
            <person name="Sprecher B.N."/>
            <person name="Wagner V."/>
            <person name="Wang W."/>
            <person name="Wang Z.-Y."/>
            <person name="Yan J."/>
            <person name="Yarish C."/>
            <person name="Zoeuner-Riek S."/>
            <person name="Zhuang Y."/>
            <person name="Zou Y."/>
            <person name="Lindquist E.A."/>
            <person name="Grimwood J."/>
            <person name="Barry K."/>
            <person name="Rokhsar D.S."/>
            <person name="Schmutz J."/>
            <person name="Stiller J.W."/>
            <person name="Grossman A.R."/>
            <person name="Prochnik S.E."/>
        </authorList>
    </citation>
    <scope>NUCLEOTIDE SEQUENCE [LARGE SCALE GENOMIC DNA]</scope>
    <source>
        <strain evidence="2">4086291</strain>
    </source>
</reference>
<name>A0A1X6PKW4_PORUM</name>
<gene>
    <name evidence="2" type="ORF">BU14_0014s0103</name>
</gene>
<accession>A0A1X6PKW4</accession>
<evidence type="ECO:0000313" key="2">
    <source>
        <dbReference type="EMBL" id="OSX81554.1"/>
    </source>
</evidence>
<dbReference type="InterPro" id="IPR016755">
    <property type="entry name" value="UCP019302"/>
</dbReference>
<dbReference type="EMBL" id="KV918761">
    <property type="protein sequence ID" value="OSX81554.1"/>
    <property type="molecule type" value="Genomic_DNA"/>
</dbReference>
<dbReference type="AlphaFoldDB" id="A0A1X6PKW4"/>
<keyword evidence="3" id="KW-1185">Reference proteome</keyword>
<feature type="region of interest" description="Disordered" evidence="1">
    <location>
        <begin position="1"/>
        <end position="74"/>
    </location>
</feature>
<evidence type="ECO:0000313" key="3">
    <source>
        <dbReference type="Proteomes" id="UP000218209"/>
    </source>
</evidence>